<dbReference type="InterPro" id="IPR038666">
    <property type="entry name" value="SSP1_head-tail_sf"/>
</dbReference>
<name>A0A8S5MJ65_9CAUD</name>
<sequence length="104" mass="11959">MKIGGMRYRAELQRNTAVKDDEGFTQNIWQTEHTVWADIVPISGREFLQSGTETAEVTFKIYIRYLDGIDADMRVKCGENIYLLTAVLGNRRKGMLTLMAKELR</sequence>
<reference evidence="1" key="1">
    <citation type="journal article" date="2021" name="Proc. Natl. Acad. Sci. U.S.A.">
        <title>A Catalog of Tens of Thousands of Viruses from Human Metagenomes Reveals Hidden Associations with Chronic Diseases.</title>
        <authorList>
            <person name="Tisza M.J."/>
            <person name="Buck C.B."/>
        </authorList>
    </citation>
    <scope>NUCLEOTIDE SEQUENCE</scope>
    <source>
        <strain evidence="1">CtF7F8</strain>
    </source>
</reference>
<evidence type="ECO:0000313" key="1">
    <source>
        <dbReference type="EMBL" id="DAD82381.1"/>
    </source>
</evidence>
<organism evidence="1">
    <name type="scientific">Siphoviridae sp. ctF7F8</name>
    <dbReference type="NCBI Taxonomy" id="2826211"/>
    <lineage>
        <taxon>Viruses</taxon>
        <taxon>Duplodnaviria</taxon>
        <taxon>Heunggongvirae</taxon>
        <taxon>Uroviricota</taxon>
        <taxon>Caudoviricetes</taxon>
    </lineage>
</organism>
<dbReference type="InterPro" id="IPR008767">
    <property type="entry name" value="Phage_SPP1_head-tail_adaptor"/>
</dbReference>
<dbReference type="EMBL" id="BK014917">
    <property type="protein sequence ID" value="DAD82381.1"/>
    <property type="molecule type" value="Genomic_DNA"/>
</dbReference>
<dbReference type="Gene3D" id="2.40.10.270">
    <property type="entry name" value="Bacteriophage SPP1 head-tail adaptor protein"/>
    <property type="match status" value="1"/>
</dbReference>
<proteinExistence type="predicted"/>
<dbReference type="Pfam" id="PF05521">
    <property type="entry name" value="Phage_HCP"/>
    <property type="match status" value="1"/>
</dbReference>
<dbReference type="NCBIfam" id="TIGR01563">
    <property type="entry name" value="gp16_SPP1"/>
    <property type="match status" value="1"/>
</dbReference>
<protein>
    <submittedName>
        <fullName evidence="1">Head tail adaptor</fullName>
    </submittedName>
</protein>
<accession>A0A8S5MJ65</accession>